<gene>
    <name evidence="3" type="ORF">EZ313_06785</name>
</gene>
<dbReference type="SUPFAM" id="SSF53850">
    <property type="entry name" value="Periplasmic binding protein-like II"/>
    <property type="match status" value="1"/>
</dbReference>
<name>A0A4Z0C432_9BURK</name>
<feature type="signal peptide" evidence="2">
    <location>
        <begin position="1"/>
        <end position="28"/>
    </location>
</feature>
<dbReference type="OrthoDB" id="8678477at2"/>
<sequence>MKNLFTRRLFASALAAAGLASFAFSATAQQQGWPSKPVRIVVPYGAGSSPDVAARIIAERLSPRLGQPVVVENRPGAGGNNGTGAVAKSPGDGYTYVISTNGPLVYNTVLYKNLPYDPFKELKPVVLAGGQANVCTVRSDSGINDLRGLVDAMKKNPGKFNFSSTGVGSLSHLGIELLKVKTDTYAVHIPYASSPLAILAILQGDVQFACVPAVAVLPQVKAGKLRPLAVSTAKRSALTPDIPTMKEAGLPEIENLAWMAIMAPASTPDDIVRRMNQEINAVLAMPETKEKMHAQYMEPIGGAPQELARFMQQELRTMTPVIKRTGISME</sequence>
<evidence type="ECO:0000313" key="4">
    <source>
        <dbReference type="Proteomes" id="UP000298180"/>
    </source>
</evidence>
<evidence type="ECO:0000256" key="2">
    <source>
        <dbReference type="SAM" id="SignalP"/>
    </source>
</evidence>
<dbReference type="PIRSF" id="PIRSF017082">
    <property type="entry name" value="YflP"/>
    <property type="match status" value="1"/>
</dbReference>
<organism evidence="3 4">
    <name type="scientific">Ramlibacter henchirensis</name>
    <dbReference type="NCBI Taxonomy" id="204072"/>
    <lineage>
        <taxon>Bacteria</taxon>
        <taxon>Pseudomonadati</taxon>
        <taxon>Pseudomonadota</taxon>
        <taxon>Betaproteobacteria</taxon>
        <taxon>Burkholderiales</taxon>
        <taxon>Comamonadaceae</taxon>
        <taxon>Ramlibacter</taxon>
    </lineage>
</organism>
<evidence type="ECO:0000256" key="1">
    <source>
        <dbReference type="ARBA" id="ARBA00006987"/>
    </source>
</evidence>
<evidence type="ECO:0000313" key="3">
    <source>
        <dbReference type="EMBL" id="TFZ06346.1"/>
    </source>
</evidence>
<dbReference type="RefSeq" id="WP_135262433.1">
    <property type="nucleotide sequence ID" value="NZ_SMLM01000001.1"/>
</dbReference>
<dbReference type="CDD" id="cd07012">
    <property type="entry name" value="PBP2_Bug_TTT"/>
    <property type="match status" value="1"/>
</dbReference>
<dbReference type="Gene3D" id="3.40.190.150">
    <property type="entry name" value="Bordetella uptake gene, domain 1"/>
    <property type="match status" value="1"/>
</dbReference>
<comment type="caution">
    <text evidence="3">The sequence shown here is derived from an EMBL/GenBank/DDBJ whole genome shotgun (WGS) entry which is preliminary data.</text>
</comment>
<dbReference type="Gene3D" id="3.40.190.10">
    <property type="entry name" value="Periplasmic binding protein-like II"/>
    <property type="match status" value="1"/>
</dbReference>
<dbReference type="Proteomes" id="UP000298180">
    <property type="component" value="Unassembled WGS sequence"/>
</dbReference>
<dbReference type="InterPro" id="IPR005064">
    <property type="entry name" value="BUG"/>
</dbReference>
<dbReference type="PANTHER" id="PTHR42928">
    <property type="entry name" value="TRICARBOXYLATE-BINDING PROTEIN"/>
    <property type="match status" value="1"/>
</dbReference>
<protein>
    <submittedName>
        <fullName evidence="3">Tripartite tricarboxylate transporter substrate binding protein</fullName>
    </submittedName>
</protein>
<dbReference type="EMBL" id="SMLM01000001">
    <property type="protein sequence ID" value="TFZ06346.1"/>
    <property type="molecule type" value="Genomic_DNA"/>
</dbReference>
<feature type="chain" id="PRO_5021491098" evidence="2">
    <location>
        <begin position="29"/>
        <end position="330"/>
    </location>
</feature>
<dbReference type="Pfam" id="PF03401">
    <property type="entry name" value="TctC"/>
    <property type="match status" value="1"/>
</dbReference>
<comment type="similarity">
    <text evidence="1">Belongs to the UPF0065 (bug) family.</text>
</comment>
<dbReference type="AlphaFoldDB" id="A0A4Z0C432"/>
<dbReference type="InterPro" id="IPR042100">
    <property type="entry name" value="Bug_dom1"/>
</dbReference>
<keyword evidence="2" id="KW-0732">Signal</keyword>
<proteinExistence type="inferred from homology"/>
<dbReference type="PANTHER" id="PTHR42928:SF5">
    <property type="entry name" value="BLR1237 PROTEIN"/>
    <property type="match status" value="1"/>
</dbReference>
<reference evidence="3 4" key="1">
    <citation type="submission" date="2019-03" db="EMBL/GenBank/DDBJ databases">
        <title>Ramlibacter henchirensis DSM 14656, whole genome shotgun sequence.</title>
        <authorList>
            <person name="Zhang X."/>
            <person name="Feng G."/>
            <person name="Zhu H."/>
        </authorList>
    </citation>
    <scope>NUCLEOTIDE SEQUENCE [LARGE SCALE GENOMIC DNA]</scope>
    <source>
        <strain evidence="3 4">DSM 14656</strain>
    </source>
</reference>
<accession>A0A4Z0C432</accession>
<keyword evidence="4" id="KW-1185">Reference proteome</keyword>